<dbReference type="InterPro" id="IPR045340">
    <property type="entry name" value="DUF6533"/>
</dbReference>
<keyword evidence="1" id="KW-0472">Membrane</keyword>
<proteinExistence type="predicted"/>
<reference evidence="3" key="1">
    <citation type="submission" date="2020-11" db="EMBL/GenBank/DDBJ databases">
        <authorList>
            <consortium name="DOE Joint Genome Institute"/>
            <person name="Ahrendt S."/>
            <person name="Riley R."/>
            <person name="Andreopoulos W."/>
            <person name="LaButti K."/>
            <person name="Pangilinan J."/>
            <person name="Ruiz-duenas F.J."/>
            <person name="Barrasa J.M."/>
            <person name="Sanchez-Garcia M."/>
            <person name="Camarero S."/>
            <person name="Miyauchi S."/>
            <person name="Serrano A."/>
            <person name="Linde D."/>
            <person name="Babiker R."/>
            <person name="Drula E."/>
            <person name="Ayuso-Fernandez I."/>
            <person name="Pacheco R."/>
            <person name="Padilla G."/>
            <person name="Ferreira P."/>
            <person name="Barriuso J."/>
            <person name="Kellner H."/>
            <person name="Castanera R."/>
            <person name="Alfaro M."/>
            <person name="Ramirez L."/>
            <person name="Pisabarro A.G."/>
            <person name="Kuo A."/>
            <person name="Tritt A."/>
            <person name="Lipzen A."/>
            <person name="He G."/>
            <person name="Yan M."/>
            <person name="Ng V."/>
            <person name="Cullen D."/>
            <person name="Martin F."/>
            <person name="Rosso M.-N."/>
            <person name="Henrissat B."/>
            <person name="Hibbett D."/>
            <person name="Martinez A.T."/>
            <person name="Grigoriev I.V."/>
        </authorList>
    </citation>
    <scope>NUCLEOTIDE SEQUENCE</scope>
    <source>
        <strain evidence="3">AH 44721</strain>
    </source>
</reference>
<dbReference type="AlphaFoldDB" id="A0A9P5NVX7"/>
<keyword evidence="4" id="KW-1185">Reference proteome</keyword>
<keyword evidence="1" id="KW-1133">Transmembrane helix</keyword>
<sequence length="312" mass="35431">MDQDTIASWTIAVCGQRSRVQGLVLLIWDTLLTVDDESRLFWRRPITFPTCLFLWTRYASILIHAIGTFANAWPRLSDELYGRFYFKRCLGLLITPSGIIWLALQGWICLSIIISIETLHYPVILQLRVYALFNRTRKISILLWATSLTQVVFITVSGVISSKDATITSERNGNLQRCKLGNVTGLSVLFWVGLLILELVVFVLGLFKAVEYYQSPSRPGEQLHFVLLRDSMMYTLMIAIIYGVNIHCWLVYLPNALDASSGLVIAIPSTMACRMMINVRKVHVQSTGNFGEVRMSIPRSFPDNDRLSSPLY</sequence>
<feature type="transmembrane region" description="Helical" evidence="1">
    <location>
        <begin position="188"/>
        <end position="210"/>
    </location>
</feature>
<feature type="transmembrane region" description="Helical" evidence="1">
    <location>
        <begin position="141"/>
        <end position="160"/>
    </location>
</feature>
<dbReference type="Pfam" id="PF20151">
    <property type="entry name" value="DUF6533"/>
    <property type="match status" value="1"/>
</dbReference>
<evidence type="ECO:0000259" key="2">
    <source>
        <dbReference type="Pfam" id="PF20151"/>
    </source>
</evidence>
<dbReference type="EMBL" id="JADNYJ010000011">
    <property type="protein sequence ID" value="KAF8908555.1"/>
    <property type="molecule type" value="Genomic_DNA"/>
</dbReference>
<evidence type="ECO:0000256" key="1">
    <source>
        <dbReference type="SAM" id="Phobius"/>
    </source>
</evidence>
<protein>
    <recommendedName>
        <fullName evidence="2">DUF6533 domain-containing protein</fullName>
    </recommendedName>
</protein>
<feature type="domain" description="DUF6533" evidence="2">
    <location>
        <begin position="23"/>
        <end position="62"/>
    </location>
</feature>
<feature type="transmembrane region" description="Helical" evidence="1">
    <location>
        <begin position="85"/>
        <end position="104"/>
    </location>
</feature>
<evidence type="ECO:0000313" key="4">
    <source>
        <dbReference type="Proteomes" id="UP000724874"/>
    </source>
</evidence>
<organism evidence="3 4">
    <name type="scientific">Gymnopilus junonius</name>
    <name type="common">Spectacular rustgill mushroom</name>
    <name type="synonym">Gymnopilus spectabilis subsp. junonius</name>
    <dbReference type="NCBI Taxonomy" id="109634"/>
    <lineage>
        <taxon>Eukaryota</taxon>
        <taxon>Fungi</taxon>
        <taxon>Dikarya</taxon>
        <taxon>Basidiomycota</taxon>
        <taxon>Agaricomycotina</taxon>
        <taxon>Agaricomycetes</taxon>
        <taxon>Agaricomycetidae</taxon>
        <taxon>Agaricales</taxon>
        <taxon>Agaricineae</taxon>
        <taxon>Hymenogastraceae</taxon>
        <taxon>Gymnopilus</taxon>
    </lineage>
</organism>
<accession>A0A9P5NVX7</accession>
<dbReference type="Proteomes" id="UP000724874">
    <property type="component" value="Unassembled WGS sequence"/>
</dbReference>
<dbReference type="OrthoDB" id="3057756at2759"/>
<comment type="caution">
    <text evidence="3">The sequence shown here is derived from an EMBL/GenBank/DDBJ whole genome shotgun (WGS) entry which is preliminary data.</text>
</comment>
<gene>
    <name evidence="3" type="ORF">CPB84DRAFT_163287</name>
</gene>
<name>A0A9P5NVX7_GYMJU</name>
<feature type="transmembrane region" description="Helical" evidence="1">
    <location>
        <begin position="231"/>
        <end position="253"/>
    </location>
</feature>
<evidence type="ECO:0000313" key="3">
    <source>
        <dbReference type="EMBL" id="KAF8908555.1"/>
    </source>
</evidence>
<keyword evidence="1" id="KW-0812">Transmembrane</keyword>